<reference evidence="2" key="1">
    <citation type="journal article" date="2014" name="Int. J. Syst. Evol. Microbiol.">
        <title>Complete genome sequence of Corynebacterium casei LMG S-19264T (=DSM 44701T), isolated from a smear-ripened cheese.</title>
        <authorList>
            <consortium name="US DOE Joint Genome Institute (JGI-PGF)"/>
            <person name="Walter F."/>
            <person name="Albersmeier A."/>
            <person name="Kalinowski J."/>
            <person name="Ruckert C."/>
        </authorList>
    </citation>
    <scope>NUCLEOTIDE SEQUENCE</scope>
    <source>
        <strain evidence="2">CGMCC 4.7403</strain>
    </source>
</reference>
<proteinExistence type="predicted"/>
<comment type="caution">
    <text evidence="2">The sequence shown here is derived from an EMBL/GenBank/DDBJ whole genome shotgun (WGS) entry which is preliminary data.</text>
</comment>
<sequence>MSHNISYSTADKSDVLGFLGAAGRLTAEQLRWLGRMREGAHAYQEDLDRHGIDWGLSIPDALEHLIEGRTDSDAECAGNAYHAAMQYIIDYNASDPYQLGTYSKPSTFFGLVDEEMRGLGVPEELLPHGYLYGGLPDEFPFIPHSVDGYPAIGHLPLAKAQPAADAYRAVLDRMNPDFRYDVQELIEKLEFEHQEWQSALEHASSWYSQDTIFFSLT</sequence>
<protein>
    <recommendedName>
        <fullName evidence="1">DUF7691 domain-containing protein</fullName>
    </recommendedName>
</protein>
<evidence type="ECO:0000313" key="2">
    <source>
        <dbReference type="EMBL" id="GHE31275.1"/>
    </source>
</evidence>
<accession>A0A919DCS9</accession>
<evidence type="ECO:0000259" key="1">
    <source>
        <dbReference type="Pfam" id="PF24740"/>
    </source>
</evidence>
<gene>
    <name evidence="2" type="ORF">GCM10017771_47600</name>
</gene>
<dbReference type="InterPro" id="IPR056108">
    <property type="entry name" value="DUF7691"/>
</dbReference>
<dbReference type="RefSeq" id="WP_189784471.1">
    <property type="nucleotide sequence ID" value="NZ_BNAT01000017.1"/>
</dbReference>
<reference evidence="2" key="2">
    <citation type="submission" date="2020-09" db="EMBL/GenBank/DDBJ databases">
        <authorList>
            <person name="Sun Q."/>
            <person name="Zhou Y."/>
        </authorList>
    </citation>
    <scope>NUCLEOTIDE SEQUENCE</scope>
    <source>
        <strain evidence="2">CGMCC 4.7403</strain>
    </source>
</reference>
<evidence type="ECO:0000313" key="3">
    <source>
        <dbReference type="Proteomes" id="UP000603227"/>
    </source>
</evidence>
<organism evidence="2 3">
    <name type="scientific">Streptomyces capitiformicae</name>
    <dbReference type="NCBI Taxonomy" id="2014920"/>
    <lineage>
        <taxon>Bacteria</taxon>
        <taxon>Bacillati</taxon>
        <taxon>Actinomycetota</taxon>
        <taxon>Actinomycetes</taxon>
        <taxon>Kitasatosporales</taxon>
        <taxon>Streptomycetaceae</taxon>
        <taxon>Streptomyces</taxon>
    </lineage>
</organism>
<dbReference type="Pfam" id="PF24740">
    <property type="entry name" value="DUF7691"/>
    <property type="match status" value="1"/>
</dbReference>
<feature type="domain" description="DUF7691" evidence="1">
    <location>
        <begin position="1"/>
        <end position="215"/>
    </location>
</feature>
<dbReference type="Proteomes" id="UP000603227">
    <property type="component" value="Unassembled WGS sequence"/>
</dbReference>
<dbReference type="EMBL" id="BNAT01000017">
    <property type="protein sequence ID" value="GHE31275.1"/>
    <property type="molecule type" value="Genomic_DNA"/>
</dbReference>
<name>A0A919DCS9_9ACTN</name>
<keyword evidence="3" id="KW-1185">Reference proteome</keyword>
<dbReference type="AlphaFoldDB" id="A0A919DCS9"/>